<keyword evidence="3" id="KW-1185">Reference proteome</keyword>
<dbReference type="Gene3D" id="3.40.30.10">
    <property type="entry name" value="Glutaredoxin"/>
    <property type="match status" value="1"/>
</dbReference>
<dbReference type="Proteomes" id="UP000504629">
    <property type="component" value="Unplaced"/>
</dbReference>
<dbReference type="RefSeq" id="XP_028039134.1">
    <property type="nucleotide sequence ID" value="XM_028183333.1"/>
</dbReference>
<gene>
    <name evidence="4" type="primary">LOC114249678</name>
</gene>
<dbReference type="InterPro" id="IPR036249">
    <property type="entry name" value="Thioredoxin-like_sf"/>
</dbReference>
<sequence>MKMAFYHCNRYRIIVLVLLSLIMWQFFRLIPEKPVALFSESVDTDILELEDDKYNKHKQDKVKVRVYYEALCPDSKYFFVKNLAPVTEKLSEFLDVTLVPYGKATTKEINGKYIFSCQHGEEECYANKIHSCSIEAVSNMTKAVKFTTCMITDNNDADEALQRCSKSMNIDSDPISNCANTDHGSELLKKHGDDTHILNPTFIPTVILNGSRSNQPAILKNFLLEICKLIDIPLPPPCL</sequence>
<dbReference type="InterPro" id="IPR004911">
    <property type="entry name" value="Interferon-induced_GILT"/>
</dbReference>
<dbReference type="PANTHER" id="PTHR13234">
    <property type="entry name" value="GAMMA-INTERFERON INDUCIBLE LYSOSOMAL THIOL REDUCTASE GILT"/>
    <property type="match status" value="1"/>
</dbReference>
<dbReference type="PANTHER" id="PTHR13234:SF71">
    <property type="entry name" value="GAMMA-INTERFERON-INDUCIBLE LYSOSOMAL THIOL REDUCTASE-LIKE PROTEIN"/>
    <property type="match status" value="1"/>
</dbReference>
<dbReference type="GeneID" id="114249678"/>
<evidence type="ECO:0000256" key="1">
    <source>
        <dbReference type="ARBA" id="ARBA00005679"/>
    </source>
</evidence>
<dbReference type="AlphaFoldDB" id="A0A6J2KFY8"/>
<protein>
    <submittedName>
        <fullName evidence="4">Gamma-interferon-inducible lysosomal thiol reductase-like</fullName>
    </submittedName>
</protein>
<dbReference type="Pfam" id="PF03227">
    <property type="entry name" value="GILT"/>
    <property type="match status" value="1"/>
</dbReference>
<comment type="similarity">
    <text evidence="1">Belongs to the GILT family.</text>
</comment>
<proteinExistence type="inferred from homology"/>
<organism evidence="3 4">
    <name type="scientific">Bombyx mandarina</name>
    <name type="common">Wild silk moth</name>
    <name type="synonym">Wild silkworm</name>
    <dbReference type="NCBI Taxonomy" id="7092"/>
    <lineage>
        <taxon>Eukaryota</taxon>
        <taxon>Metazoa</taxon>
        <taxon>Ecdysozoa</taxon>
        <taxon>Arthropoda</taxon>
        <taxon>Hexapoda</taxon>
        <taxon>Insecta</taxon>
        <taxon>Pterygota</taxon>
        <taxon>Neoptera</taxon>
        <taxon>Endopterygota</taxon>
        <taxon>Lepidoptera</taxon>
        <taxon>Glossata</taxon>
        <taxon>Ditrysia</taxon>
        <taxon>Bombycoidea</taxon>
        <taxon>Bombycidae</taxon>
        <taxon>Bombycinae</taxon>
        <taxon>Bombyx</taxon>
    </lineage>
</organism>
<evidence type="ECO:0000313" key="3">
    <source>
        <dbReference type="Proteomes" id="UP000504629"/>
    </source>
</evidence>
<name>A0A6J2KFY8_BOMMA</name>
<dbReference type="KEGG" id="bman:114249678"/>
<evidence type="ECO:0000256" key="2">
    <source>
        <dbReference type="ARBA" id="ARBA00023180"/>
    </source>
</evidence>
<keyword evidence="2" id="KW-0325">Glycoprotein</keyword>
<reference evidence="4" key="1">
    <citation type="submission" date="2025-08" db="UniProtKB">
        <authorList>
            <consortium name="RefSeq"/>
        </authorList>
    </citation>
    <scope>IDENTIFICATION</scope>
    <source>
        <tissue evidence="4">Silk gland</tissue>
    </source>
</reference>
<dbReference type="GO" id="GO:0016671">
    <property type="term" value="F:oxidoreductase activity, acting on a sulfur group of donors, disulfide as acceptor"/>
    <property type="evidence" value="ECO:0007669"/>
    <property type="project" value="InterPro"/>
</dbReference>
<evidence type="ECO:0000313" key="4">
    <source>
        <dbReference type="RefSeq" id="XP_028039134.1"/>
    </source>
</evidence>
<dbReference type="OrthoDB" id="958254at2759"/>
<accession>A0A6J2KFY8</accession>
<dbReference type="SUPFAM" id="SSF52833">
    <property type="entry name" value="Thioredoxin-like"/>
    <property type="match status" value="1"/>
</dbReference>